<feature type="region of interest" description="Disordered" evidence="1">
    <location>
        <begin position="16"/>
        <end position="42"/>
    </location>
</feature>
<sequence>MVGMDFVMSNDAAARDAAGELERGGRSATLRTGEGPDGADLLSVETGPDDAREVEMIVMNLDPDARPLDA</sequence>
<dbReference type="EMBL" id="BAAAMY010000009">
    <property type="protein sequence ID" value="GAA1928031.1"/>
    <property type="molecule type" value="Genomic_DNA"/>
</dbReference>
<evidence type="ECO:0000256" key="1">
    <source>
        <dbReference type="SAM" id="MobiDB-lite"/>
    </source>
</evidence>
<proteinExistence type="predicted"/>
<keyword evidence="3" id="KW-1185">Reference proteome</keyword>
<protein>
    <submittedName>
        <fullName evidence="2">Uncharacterized protein</fullName>
    </submittedName>
</protein>
<dbReference type="Proteomes" id="UP001501612">
    <property type="component" value="Unassembled WGS sequence"/>
</dbReference>
<name>A0ABP5B0H9_9ACTN</name>
<comment type="caution">
    <text evidence="2">The sequence shown here is derived from an EMBL/GenBank/DDBJ whole genome shotgun (WGS) entry which is preliminary data.</text>
</comment>
<accession>A0ABP5B0H9</accession>
<reference evidence="3" key="1">
    <citation type="journal article" date="2019" name="Int. J. Syst. Evol. Microbiol.">
        <title>The Global Catalogue of Microorganisms (GCM) 10K type strain sequencing project: providing services to taxonomists for standard genome sequencing and annotation.</title>
        <authorList>
            <consortium name="The Broad Institute Genomics Platform"/>
            <consortium name="The Broad Institute Genome Sequencing Center for Infectious Disease"/>
            <person name="Wu L."/>
            <person name="Ma J."/>
        </authorList>
    </citation>
    <scope>NUCLEOTIDE SEQUENCE [LARGE SCALE GENOMIC DNA]</scope>
    <source>
        <strain evidence="3">JCM 14046</strain>
    </source>
</reference>
<organism evidence="2 3">
    <name type="scientific">Nocardioides lentus</name>
    <dbReference type="NCBI Taxonomy" id="338077"/>
    <lineage>
        <taxon>Bacteria</taxon>
        <taxon>Bacillati</taxon>
        <taxon>Actinomycetota</taxon>
        <taxon>Actinomycetes</taxon>
        <taxon>Propionibacteriales</taxon>
        <taxon>Nocardioidaceae</taxon>
        <taxon>Nocardioides</taxon>
    </lineage>
</organism>
<evidence type="ECO:0000313" key="2">
    <source>
        <dbReference type="EMBL" id="GAA1928031.1"/>
    </source>
</evidence>
<evidence type="ECO:0000313" key="3">
    <source>
        <dbReference type="Proteomes" id="UP001501612"/>
    </source>
</evidence>
<gene>
    <name evidence="2" type="ORF">GCM10009737_32360</name>
</gene>
<feature type="compositionally biased region" description="Basic and acidic residues" evidence="1">
    <location>
        <begin position="16"/>
        <end position="25"/>
    </location>
</feature>